<evidence type="ECO:0000256" key="12">
    <source>
        <dbReference type="ARBA" id="ARBA00029736"/>
    </source>
</evidence>
<comment type="catalytic activity">
    <reaction evidence="14 15 17">
        <text>guanosine(37) in tRNA + S-adenosyl-L-methionine = N(1)-methylguanosine(37) in tRNA + S-adenosyl-L-homocysteine + H(+)</text>
        <dbReference type="Rhea" id="RHEA:36899"/>
        <dbReference type="Rhea" id="RHEA-COMP:10145"/>
        <dbReference type="Rhea" id="RHEA-COMP:10147"/>
        <dbReference type="ChEBI" id="CHEBI:15378"/>
        <dbReference type="ChEBI" id="CHEBI:57856"/>
        <dbReference type="ChEBI" id="CHEBI:59789"/>
        <dbReference type="ChEBI" id="CHEBI:73542"/>
        <dbReference type="ChEBI" id="CHEBI:74269"/>
        <dbReference type="EC" id="2.1.1.228"/>
    </reaction>
</comment>
<dbReference type="EMBL" id="DSJL01000007">
    <property type="protein sequence ID" value="HEF64629.1"/>
    <property type="molecule type" value="Genomic_DNA"/>
</dbReference>
<evidence type="ECO:0000256" key="13">
    <source>
        <dbReference type="ARBA" id="ARBA00033392"/>
    </source>
</evidence>
<dbReference type="InterPro" id="IPR029028">
    <property type="entry name" value="Alpha/beta_knot_MTases"/>
</dbReference>
<reference evidence="19" key="1">
    <citation type="journal article" date="2020" name="mSystems">
        <title>Genome- and Community-Level Interaction Insights into Carbon Utilization and Element Cycling Functions of Hydrothermarchaeota in Hydrothermal Sediment.</title>
        <authorList>
            <person name="Zhou Z."/>
            <person name="Liu Y."/>
            <person name="Xu W."/>
            <person name="Pan J."/>
            <person name="Luo Z.H."/>
            <person name="Li M."/>
        </authorList>
    </citation>
    <scope>NUCLEOTIDE SEQUENCE [LARGE SCALE GENOMIC DNA]</scope>
    <source>
        <strain evidence="19">SpSt-222</strain>
    </source>
</reference>
<evidence type="ECO:0000256" key="15">
    <source>
        <dbReference type="HAMAP-Rule" id="MF_00605"/>
    </source>
</evidence>
<comment type="similarity">
    <text evidence="3 15 17">Belongs to the RNA methyltransferase TrmD family.</text>
</comment>
<evidence type="ECO:0000313" key="19">
    <source>
        <dbReference type="EMBL" id="HEF64629.1"/>
    </source>
</evidence>
<dbReference type="NCBIfam" id="TIGR00088">
    <property type="entry name" value="trmD"/>
    <property type="match status" value="1"/>
</dbReference>
<evidence type="ECO:0000259" key="18">
    <source>
        <dbReference type="Pfam" id="PF01746"/>
    </source>
</evidence>
<dbReference type="Pfam" id="PF01746">
    <property type="entry name" value="tRNA_m1G_MT"/>
    <property type="match status" value="1"/>
</dbReference>
<accession>A0A7C1G5Q3</accession>
<sequence>MRFDVFTIFPSMFTGFLNESILKRAQQAGLIQIALHDIRAWATDKHRTVDDTPYGGGPGMVMMAPPIVHAVESVLGDELPTTPIVILSPSGELFTQQVARELVQYPRLALICGRYEGIDDRVRIILRARELSIGDYVLTGGELAAAVVIDVVSRLVPGVIDPESLAEESHTSGLLEYPQYTRPPVFRGLAVPEILLSGHHAKIAEWRRMMALCRTKARRPDLLEKAPLTPRDHQLLQQCPPDPFAHLGPIVDESTERG</sequence>
<evidence type="ECO:0000256" key="16">
    <source>
        <dbReference type="PIRSR" id="PIRSR000386-1"/>
    </source>
</evidence>
<dbReference type="AlphaFoldDB" id="A0A7C1G5Q3"/>
<dbReference type="Gene3D" id="3.40.1280.10">
    <property type="match status" value="1"/>
</dbReference>
<name>A0A7C1G5Q3_THERO</name>
<dbReference type="PANTHER" id="PTHR46417:SF1">
    <property type="entry name" value="TRNA (GUANINE-N(1)-)-METHYLTRANSFERASE"/>
    <property type="match status" value="1"/>
</dbReference>
<comment type="subunit">
    <text evidence="4 15 17">Homodimer.</text>
</comment>
<feature type="binding site" evidence="15 16">
    <location>
        <position position="113"/>
    </location>
    <ligand>
        <name>S-adenosyl-L-methionine</name>
        <dbReference type="ChEBI" id="CHEBI:59789"/>
    </ligand>
</feature>
<dbReference type="InterPro" id="IPR023148">
    <property type="entry name" value="tRNA_m1G_MeTrfase_C_sf"/>
</dbReference>
<dbReference type="FunFam" id="1.10.1270.20:FF:000001">
    <property type="entry name" value="tRNA (guanine-N(1)-)-methyltransferase"/>
    <property type="match status" value="1"/>
</dbReference>
<evidence type="ECO:0000256" key="5">
    <source>
        <dbReference type="ARBA" id="ARBA00012807"/>
    </source>
</evidence>
<gene>
    <name evidence="15 19" type="primary">trmD</name>
    <name evidence="19" type="ORF">ENP47_03355</name>
</gene>
<keyword evidence="10 15" id="KW-0949">S-adenosyl-L-methionine</keyword>
<evidence type="ECO:0000256" key="3">
    <source>
        <dbReference type="ARBA" id="ARBA00007630"/>
    </source>
</evidence>
<dbReference type="InterPro" id="IPR016009">
    <property type="entry name" value="tRNA_MeTrfase_TRMD/TRM10"/>
</dbReference>
<evidence type="ECO:0000256" key="1">
    <source>
        <dbReference type="ARBA" id="ARBA00002634"/>
    </source>
</evidence>
<dbReference type="EC" id="2.1.1.228" evidence="5 15"/>
<evidence type="ECO:0000256" key="10">
    <source>
        <dbReference type="ARBA" id="ARBA00022691"/>
    </source>
</evidence>
<evidence type="ECO:0000256" key="11">
    <source>
        <dbReference type="ARBA" id="ARBA00022694"/>
    </source>
</evidence>
<feature type="domain" description="tRNA methyltransferase TRMD/TRM10-type" evidence="18">
    <location>
        <begin position="1"/>
        <end position="225"/>
    </location>
</feature>
<feature type="binding site" evidence="15 16">
    <location>
        <begin position="133"/>
        <end position="138"/>
    </location>
    <ligand>
        <name>S-adenosyl-L-methionine</name>
        <dbReference type="ChEBI" id="CHEBI:59789"/>
    </ligand>
</feature>
<keyword evidence="8 15" id="KW-0489">Methyltransferase</keyword>
<evidence type="ECO:0000256" key="17">
    <source>
        <dbReference type="RuleBase" id="RU003464"/>
    </source>
</evidence>
<dbReference type="NCBIfam" id="NF000648">
    <property type="entry name" value="PRK00026.1"/>
    <property type="match status" value="1"/>
</dbReference>
<dbReference type="GO" id="GO:0002939">
    <property type="term" value="P:tRNA N1-guanine methylation"/>
    <property type="evidence" value="ECO:0007669"/>
    <property type="project" value="TreeGrafter"/>
</dbReference>
<dbReference type="GO" id="GO:0005829">
    <property type="term" value="C:cytosol"/>
    <property type="evidence" value="ECO:0007669"/>
    <property type="project" value="TreeGrafter"/>
</dbReference>
<dbReference type="SUPFAM" id="SSF75217">
    <property type="entry name" value="alpha/beta knot"/>
    <property type="match status" value="1"/>
</dbReference>
<evidence type="ECO:0000256" key="8">
    <source>
        <dbReference type="ARBA" id="ARBA00022603"/>
    </source>
</evidence>
<comment type="caution">
    <text evidence="19">The sequence shown here is derived from an EMBL/GenBank/DDBJ whole genome shotgun (WGS) entry which is preliminary data.</text>
</comment>
<keyword evidence="7 15" id="KW-0963">Cytoplasm</keyword>
<evidence type="ECO:0000256" key="4">
    <source>
        <dbReference type="ARBA" id="ARBA00011738"/>
    </source>
</evidence>
<dbReference type="InterPro" id="IPR002649">
    <property type="entry name" value="tRNA_m1G_MeTrfase_TrmD"/>
</dbReference>
<evidence type="ECO:0000256" key="14">
    <source>
        <dbReference type="ARBA" id="ARBA00047783"/>
    </source>
</evidence>
<dbReference type="InterPro" id="IPR029026">
    <property type="entry name" value="tRNA_m1G_MTases_N"/>
</dbReference>
<proteinExistence type="inferred from homology"/>
<protein>
    <recommendedName>
        <fullName evidence="6 15">tRNA (guanine-N(1)-)-methyltransferase</fullName>
        <ecNumber evidence="5 15">2.1.1.228</ecNumber>
    </recommendedName>
    <alternativeName>
        <fullName evidence="12 15">M1G-methyltransferase</fullName>
    </alternativeName>
    <alternativeName>
        <fullName evidence="13 15">tRNA [GM37] methyltransferase</fullName>
    </alternativeName>
</protein>
<keyword evidence="9 15" id="KW-0808">Transferase</keyword>
<comment type="function">
    <text evidence="1 15 17">Specifically methylates guanosine-37 in various tRNAs.</text>
</comment>
<comment type="subcellular location">
    <subcellularLocation>
        <location evidence="2 15 17">Cytoplasm</location>
    </subcellularLocation>
</comment>
<dbReference type="PANTHER" id="PTHR46417">
    <property type="entry name" value="TRNA (GUANINE-N(1)-)-METHYLTRANSFERASE"/>
    <property type="match status" value="1"/>
</dbReference>
<dbReference type="FunFam" id="3.40.1280.10:FF:000001">
    <property type="entry name" value="tRNA (guanine-N(1)-)-methyltransferase"/>
    <property type="match status" value="1"/>
</dbReference>
<dbReference type="GO" id="GO:0052906">
    <property type="term" value="F:tRNA (guanine(37)-N1)-methyltransferase activity"/>
    <property type="evidence" value="ECO:0007669"/>
    <property type="project" value="UniProtKB-UniRule"/>
</dbReference>
<dbReference type="CDD" id="cd18080">
    <property type="entry name" value="TrmD-like"/>
    <property type="match status" value="1"/>
</dbReference>
<keyword evidence="11 15" id="KW-0819">tRNA processing</keyword>
<dbReference type="Gene3D" id="1.10.1270.20">
    <property type="entry name" value="tRNA(m1g37)methyltransferase, domain 2"/>
    <property type="match status" value="1"/>
</dbReference>
<evidence type="ECO:0000256" key="2">
    <source>
        <dbReference type="ARBA" id="ARBA00004496"/>
    </source>
</evidence>
<evidence type="ECO:0000256" key="6">
    <source>
        <dbReference type="ARBA" id="ARBA00014679"/>
    </source>
</evidence>
<dbReference type="HAMAP" id="MF_00605">
    <property type="entry name" value="TrmD"/>
    <property type="match status" value="1"/>
</dbReference>
<organism evidence="19">
    <name type="scientific">Thermomicrobium roseum</name>
    <dbReference type="NCBI Taxonomy" id="500"/>
    <lineage>
        <taxon>Bacteria</taxon>
        <taxon>Pseudomonadati</taxon>
        <taxon>Thermomicrobiota</taxon>
        <taxon>Thermomicrobia</taxon>
        <taxon>Thermomicrobiales</taxon>
        <taxon>Thermomicrobiaceae</taxon>
        <taxon>Thermomicrobium</taxon>
    </lineage>
</organism>
<dbReference type="PIRSF" id="PIRSF000386">
    <property type="entry name" value="tRNA_mtase"/>
    <property type="match status" value="1"/>
</dbReference>
<evidence type="ECO:0000256" key="9">
    <source>
        <dbReference type="ARBA" id="ARBA00022679"/>
    </source>
</evidence>
<evidence type="ECO:0000256" key="7">
    <source>
        <dbReference type="ARBA" id="ARBA00022490"/>
    </source>
</evidence>